<dbReference type="Proteomes" id="UP000799767">
    <property type="component" value="Unassembled WGS sequence"/>
</dbReference>
<keyword evidence="2" id="KW-0560">Oxidoreductase</keyword>
<dbReference type="InterPro" id="IPR026992">
    <property type="entry name" value="DIOX_N"/>
</dbReference>
<name>A0A6A6PL94_9PEZI</name>
<dbReference type="AlphaFoldDB" id="A0A6A6PL94"/>
<dbReference type="OrthoDB" id="406156at2759"/>
<dbReference type="GO" id="GO:0016491">
    <property type="term" value="F:oxidoreductase activity"/>
    <property type="evidence" value="ECO:0007669"/>
    <property type="project" value="UniProtKB-KW"/>
</dbReference>
<dbReference type="Gene3D" id="2.60.120.330">
    <property type="entry name" value="B-lactam Antibiotic, Isopenicillin N Synthase, Chain"/>
    <property type="match status" value="1"/>
</dbReference>
<feature type="domain" description="Fe2OG dioxygenase" evidence="3">
    <location>
        <begin position="200"/>
        <end position="306"/>
    </location>
</feature>
<dbReference type="RefSeq" id="XP_033587369.1">
    <property type="nucleotide sequence ID" value="XM_033731485.1"/>
</dbReference>
<dbReference type="InterPro" id="IPR050231">
    <property type="entry name" value="Iron_ascorbate_oxido_reductase"/>
</dbReference>
<reference evidence="4" key="1">
    <citation type="journal article" date="2020" name="Stud. Mycol.">
        <title>101 Dothideomycetes genomes: a test case for predicting lifestyles and emergence of pathogens.</title>
        <authorList>
            <person name="Haridas S."/>
            <person name="Albert R."/>
            <person name="Binder M."/>
            <person name="Bloem J."/>
            <person name="Labutti K."/>
            <person name="Salamov A."/>
            <person name="Andreopoulos B."/>
            <person name="Baker S."/>
            <person name="Barry K."/>
            <person name="Bills G."/>
            <person name="Bluhm B."/>
            <person name="Cannon C."/>
            <person name="Castanera R."/>
            <person name="Culley D."/>
            <person name="Daum C."/>
            <person name="Ezra D."/>
            <person name="Gonzalez J."/>
            <person name="Henrissat B."/>
            <person name="Kuo A."/>
            <person name="Liang C."/>
            <person name="Lipzen A."/>
            <person name="Lutzoni F."/>
            <person name="Magnuson J."/>
            <person name="Mondo S."/>
            <person name="Nolan M."/>
            <person name="Ohm R."/>
            <person name="Pangilinan J."/>
            <person name="Park H.-J."/>
            <person name="Ramirez L."/>
            <person name="Alfaro M."/>
            <person name="Sun H."/>
            <person name="Tritt A."/>
            <person name="Yoshinaga Y."/>
            <person name="Zwiers L.-H."/>
            <person name="Turgeon B."/>
            <person name="Goodwin S."/>
            <person name="Spatafora J."/>
            <person name="Crous P."/>
            <person name="Grigoriev I."/>
        </authorList>
    </citation>
    <scope>NUCLEOTIDE SEQUENCE</scope>
    <source>
        <strain evidence="4">CBS 113389</strain>
    </source>
</reference>
<gene>
    <name evidence="4" type="ORF">BDY17DRAFT_255009</name>
</gene>
<evidence type="ECO:0000259" key="3">
    <source>
        <dbReference type="PROSITE" id="PS51471"/>
    </source>
</evidence>
<sequence length="372" mass="42683">MAAAVQSMPSVPNGKLEKYTQVEESKYELDWADLVTLDLSEFDQPGGKQQLANQLKDAVHNVGFFYIINFGLPQDEIDRQFAIGKQVFKLPVEEKLKYRADLENGNYNGYRPKGMQELFPERNGTAFRDNFEMYNIFKYIPELERTHPEIINEHREEIERFQRKIAQDIVQKLLVLIALVLELPEDHLANGHQYNDVSDCHLRYMIYRARSTEENERYQNIYSQGHSDFGSLTLLFRQPIAALQIRSNDGSWKWVKPYPESITVNIADVLQFWSAGYLKSSVHRVVAPPPDQAHIDRLGLLYFLRPAHDLKLKTLDSPLLKRLGLKAENDAASGIAAGDWVKARVKGNLDKVTEEGKKEKVVLNGISALYYA</sequence>
<organism evidence="4 5">
    <name type="scientific">Neohortaea acidophila</name>
    <dbReference type="NCBI Taxonomy" id="245834"/>
    <lineage>
        <taxon>Eukaryota</taxon>
        <taxon>Fungi</taxon>
        <taxon>Dikarya</taxon>
        <taxon>Ascomycota</taxon>
        <taxon>Pezizomycotina</taxon>
        <taxon>Dothideomycetes</taxon>
        <taxon>Dothideomycetidae</taxon>
        <taxon>Mycosphaerellales</taxon>
        <taxon>Teratosphaeriaceae</taxon>
        <taxon>Neohortaea</taxon>
    </lineage>
</organism>
<dbReference type="GO" id="GO:0046872">
    <property type="term" value="F:metal ion binding"/>
    <property type="evidence" value="ECO:0007669"/>
    <property type="project" value="UniProtKB-KW"/>
</dbReference>
<comment type="similarity">
    <text evidence="1 2">Belongs to the iron/ascorbate-dependent oxidoreductase family.</text>
</comment>
<dbReference type="Pfam" id="PF03171">
    <property type="entry name" value="2OG-FeII_Oxy"/>
    <property type="match status" value="1"/>
</dbReference>
<dbReference type="InterPro" id="IPR044861">
    <property type="entry name" value="IPNS-like_FE2OG_OXY"/>
</dbReference>
<dbReference type="Pfam" id="PF14226">
    <property type="entry name" value="DIOX_N"/>
    <property type="match status" value="1"/>
</dbReference>
<accession>A0A6A6PL94</accession>
<evidence type="ECO:0000313" key="5">
    <source>
        <dbReference type="Proteomes" id="UP000799767"/>
    </source>
</evidence>
<keyword evidence="5" id="KW-1185">Reference proteome</keyword>
<evidence type="ECO:0000256" key="1">
    <source>
        <dbReference type="ARBA" id="ARBA00008056"/>
    </source>
</evidence>
<dbReference type="GO" id="GO:0044283">
    <property type="term" value="P:small molecule biosynthetic process"/>
    <property type="evidence" value="ECO:0007669"/>
    <property type="project" value="UniProtKB-ARBA"/>
</dbReference>
<keyword evidence="2" id="KW-0479">Metal-binding</keyword>
<dbReference type="SUPFAM" id="SSF51197">
    <property type="entry name" value="Clavaminate synthase-like"/>
    <property type="match status" value="1"/>
</dbReference>
<dbReference type="EMBL" id="MU001639">
    <property type="protein sequence ID" value="KAF2480799.1"/>
    <property type="molecule type" value="Genomic_DNA"/>
</dbReference>
<dbReference type="InterPro" id="IPR005123">
    <property type="entry name" value="Oxoglu/Fe-dep_dioxygenase_dom"/>
</dbReference>
<evidence type="ECO:0000313" key="4">
    <source>
        <dbReference type="EMBL" id="KAF2480799.1"/>
    </source>
</evidence>
<proteinExistence type="inferred from homology"/>
<dbReference type="PANTHER" id="PTHR47990">
    <property type="entry name" value="2-OXOGLUTARATE (2OG) AND FE(II)-DEPENDENT OXYGENASE SUPERFAMILY PROTEIN-RELATED"/>
    <property type="match status" value="1"/>
</dbReference>
<dbReference type="PRINTS" id="PR00682">
    <property type="entry name" value="IPNSYNTHASE"/>
</dbReference>
<keyword evidence="2" id="KW-0408">Iron</keyword>
<dbReference type="FunFam" id="2.60.120.330:FF:000040">
    <property type="entry name" value="Chromosome 21, whole genome shotgun sequence"/>
    <property type="match status" value="1"/>
</dbReference>
<protein>
    <recommendedName>
        <fullName evidence="3">Fe2OG dioxygenase domain-containing protein</fullName>
    </recommendedName>
</protein>
<dbReference type="GeneID" id="54472487"/>
<dbReference type="InterPro" id="IPR027443">
    <property type="entry name" value="IPNS-like_sf"/>
</dbReference>
<evidence type="ECO:0000256" key="2">
    <source>
        <dbReference type="RuleBase" id="RU003682"/>
    </source>
</evidence>
<dbReference type="PROSITE" id="PS51471">
    <property type="entry name" value="FE2OG_OXY"/>
    <property type="match status" value="1"/>
</dbReference>